<gene>
    <name evidence="3" type="ORF">SLEP1_g53267</name>
</gene>
<feature type="compositionally biased region" description="Low complexity" evidence="2">
    <location>
        <begin position="56"/>
        <end position="71"/>
    </location>
</feature>
<dbReference type="InterPro" id="IPR011989">
    <property type="entry name" value="ARM-like"/>
</dbReference>
<dbReference type="EMBL" id="BPVZ01000205">
    <property type="protein sequence ID" value="GKV46273.1"/>
    <property type="molecule type" value="Genomic_DNA"/>
</dbReference>
<dbReference type="InterPro" id="IPR016024">
    <property type="entry name" value="ARM-type_fold"/>
</dbReference>
<protein>
    <submittedName>
        <fullName evidence="3">Uncharacterized protein</fullName>
    </submittedName>
</protein>
<dbReference type="AlphaFoldDB" id="A0AAV5M9W3"/>
<reference evidence="3 4" key="1">
    <citation type="journal article" date="2021" name="Commun. Biol.">
        <title>The genome of Shorea leprosula (Dipterocarpaceae) highlights the ecological relevance of drought in aseasonal tropical rainforests.</title>
        <authorList>
            <person name="Ng K.K.S."/>
            <person name="Kobayashi M.J."/>
            <person name="Fawcett J.A."/>
            <person name="Hatakeyama M."/>
            <person name="Paape T."/>
            <person name="Ng C.H."/>
            <person name="Ang C.C."/>
            <person name="Tnah L.H."/>
            <person name="Lee C.T."/>
            <person name="Nishiyama T."/>
            <person name="Sese J."/>
            <person name="O'Brien M.J."/>
            <person name="Copetti D."/>
            <person name="Mohd Noor M.I."/>
            <person name="Ong R.C."/>
            <person name="Putra M."/>
            <person name="Sireger I.Z."/>
            <person name="Indrioko S."/>
            <person name="Kosugi Y."/>
            <person name="Izuno A."/>
            <person name="Isagi Y."/>
            <person name="Lee S.L."/>
            <person name="Shimizu K.K."/>
        </authorList>
    </citation>
    <scope>NUCLEOTIDE SEQUENCE [LARGE SCALE GENOMIC DNA]</scope>
    <source>
        <strain evidence="3">214</strain>
    </source>
</reference>
<organism evidence="3 4">
    <name type="scientific">Rubroshorea leprosula</name>
    <dbReference type="NCBI Taxonomy" id="152421"/>
    <lineage>
        <taxon>Eukaryota</taxon>
        <taxon>Viridiplantae</taxon>
        <taxon>Streptophyta</taxon>
        <taxon>Embryophyta</taxon>
        <taxon>Tracheophyta</taxon>
        <taxon>Spermatophyta</taxon>
        <taxon>Magnoliopsida</taxon>
        <taxon>eudicotyledons</taxon>
        <taxon>Gunneridae</taxon>
        <taxon>Pentapetalae</taxon>
        <taxon>rosids</taxon>
        <taxon>malvids</taxon>
        <taxon>Malvales</taxon>
        <taxon>Dipterocarpaceae</taxon>
        <taxon>Rubroshorea</taxon>
    </lineage>
</organism>
<sequence length="196" mass="21140">MVESHGNEVGSLVLDRPAAAAHHTRLWAAFSSSAFRRKIVDAVSCSASPRHRQNEAAAAVSTATSTTTAKSVSEHSEEQKHERVKAKGNKTNVKSEKLSDLLNLVEAESEAETRKKVEVLEELKLVVKELQVGDEATRREAASRARLLAKEDSEARVTLAMLGAIPPLVGMLDFEDADSQIAALYALLNLGIGNDV</sequence>
<dbReference type="Pfam" id="PF00514">
    <property type="entry name" value="Arm"/>
    <property type="match status" value="1"/>
</dbReference>
<dbReference type="SUPFAM" id="SSF48371">
    <property type="entry name" value="ARM repeat"/>
    <property type="match status" value="1"/>
</dbReference>
<feature type="compositionally biased region" description="Basic and acidic residues" evidence="2">
    <location>
        <begin position="72"/>
        <end position="81"/>
    </location>
</feature>
<dbReference type="PANTHER" id="PTHR46700">
    <property type="entry name" value="ARM REPEAT SUPERFAMILY PROTEIN"/>
    <property type="match status" value="1"/>
</dbReference>
<evidence type="ECO:0000313" key="3">
    <source>
        <dbReference type="EMBL" id="GKV46273.1"/>
    </source>
</evidence>
<accession>A0AAV5M9W3</accession>
<keyword evidence="4" id="KW-1185">Reference proteome</keyword>
<proteinExistence type="predicted"/>
<comment type="caution">
    <text evidence="3">The sequence shown here is derived from an EMBL/GenBank/DDBJ whole genome shotgun (WGS) entry which is preliminary data.</text>
</comment>
<dbReference type="Gene3D" id="1.25.10.10">
    <property type="entry name" value="Leucine-rich Repeat Variant"/>
    <property type="match status" value="1"/>
</dbReference>
<name>A0AAV5M9W3_9ROSI</name>
<feature type="region of interest" description="Disordered" evidence="2">
    <location>
        <begin position="47"/>
        <end position="90"/>
    </location>
</feature>
<dbReference type="PANTHER" id="PTHR46700:SF1">
    <property type="entry name" value="ARM REPEAT SUPERFAMILY PROTEIN"/>
    <property type="match status" value="1"/>
</dbReference>
<dbReference type="InterPro" id="IPR000225">
    <property type="entry name" value="Armadillo"/>
</dbReference>
<evidence type="ECO:0000256" key="2">
    <source>
        <dbReference type="SAM" id="MobiDB-lite"/>
    </source>
</evidence>
<evidence type="ECO:0000256" key="1">
    <source>
        <dbReference type="ARBA" id="ARBA00022737"/>
    </source>
</evidence>
<keyword evidence="1" id="KW-0677">Repeat</keyword>
<dbReference type="Proteomes" id="UP001054252">
    <property type="component" value="Unassembled WGS sequence"/>
</dbReference>
<evidence type="ECO:0000313" key="4">
    <source>
        <dbReference type="Proteomes" id="UP001054252"/>
    </source>
</evidence>